<evidence type="ECO:0000313" key="2">
    <source>
        <dbReference type="Proteomes" id="UP000011666"/>
    </source>
</evidence>
<organism evidence="1 2">
    <name type="scientific">Gordonia soli NBRC 108243</name>
    <dbReference type="NCBI Taxonomy" id="1223545"/>
    <lineage>
        <taxon>Bacteria</taxon>
        <taxon>Bacillati</taxon>
        <taxon>Actinomycetota</taxon>
        <taxon>Actinomycetes</taxon>
        <taxon>Mycobacteriales</taxon>
        <taxon>Gordoniaceae</taxon>
        <taxon>Gordonia</taxon>
    </lineage>
</organism>
<dbReference type="STRING" id="1223545.GS4_19_01250"/>
<reference evidence="1 2" key="1">
    <citation type="submission" date="2013-01" db="EMBL/GenBank/DDBJ databases">
        <title>Whole genome shotgun sequence of Gordonia soli NBRC 108243.</title>
        <authorList>
            <person name="Isaki-Nakamura S."/>
            <person name="Hosoyama A."/>
            <person name="Tsuchikane K."/>
            <person name="Ando Y."/>
            <person name="Baba S."/>
            <person name="Ohji S."/>
            <person name="Hamada M."/>
            <person name="Tamura T."/>
            <person name="Yamazoe A."/>
            <person name="Yamazaki S."/>
            <person name="Fujita N."/>
        </authorList>
    </citation>
    <scope>NUCLEOTIDE SEQUENCE [LARGE SCALE GENOMIC DNA]</scope>
    <source>
        <strain evidence="1 2">NBRC 108243</strain>
    </source>
</reference>
<dbReference type="RefSeq" id="WP_007621497.1">
    <property type="nucleotide sequence ID" value="NZ_BANX01000019.1"/>
</dbReference>
<evidence type="ECO:0000313" key="1">
    <source>
        <dbReference type="EMBL" id="GAC68935.1"/>
    </source>
</evidence>
<proteinExistence type="predicted"/>
<keyword evidence="2" id="KW-1185">Reference proteome</keyword>
<dbReference type="AlphaFoldDB" id="M0QJZ3"/>
<dbReference type="Proteomes" id="UP000011666">
    <property type="component" value="Unassembled WGS sequence"/>
</dbReference>
<sequence>MLASVLFVPSAPLLVPELTGPAAADTEPIRAAVISAATELAVVTPHWIAIGVGDVGVLSSVGAGVTTAHDDMAAPDVSLPPSAGSVHARSVHARSVHARSGTFRAYGVDVAVSLDGPAALDGTAASGFPAPDGPDGREAAPLRLPLSMLVAGWLRGQVGAGPVETVVVAPDATPADCARQGAGIADRLQSTDDPVGVVVVGDGATALSAKAPGGGLRQSSVALQERIDRALATADVAALESLDVTECAAGGVSGRAAWQVAAALGASYRAIRVWYADAPFGVGYDVVTWEPSR</sequence>
<protein>
    <submittedName>
        <fullName evidence="1">Uncharacterized protein</fullName>
    </submittedName>
</protein>
<dbReference type="Gene3D" id="3.40.830.10">
    <property type="entry name" value="LigB-like"/>
    <property type="match status" value="1"/>
</dbReference>
<dbReference type="EMBL" id="BANX01000019">
    <property type="protein sequence ID" value="GAC68935.1"/>
    <property type="molecule type" value="Genomic_DNA"/>
</dbReference>
<comment type="caution">
    <text evidence="1">The sequence shown here is derived from an EMBL/GenBank/DDBJ whole genome shotgun (WGS) entry which is preliminary data.</text>
</comment>
<accession>M0QJZ3</accession>
<dbReference type="SUPFAM" id="SSF53213">
    <property type="entry name" value="LigB-like"/>
    <property type="match status" value="1"/>
</dbReference>
<gene>
    <name evidence="1" type="ORF">GS4_19_01250</name>
</gene>
<name>M0QJZ3_9ACTN</name>
<dbReference type="eggNOG" id="COG3885">
    <property type="taxonomic scope" value="Bacteria"/>
</dbReference>
<dbReference type="OrthoDB" id="4543339at2"/>